<name>A0A9W6XFM0_9STRA</name>
<reference evidence="1" key="1">
    <citation type="submission" date="2023-04" db="EMBL/GenBank/DDBJ databases">
        <title>Phytophthora lilii NBRC 32176.</title>
        <authorList>
            <person name="Ichikawa N."/>
            <person name="Sato H."/>
            <person name="Tonouchi N."/>
        </authorList>
    </citation>
    <scope>NUCLEOTIDE SEQUENCE</scope>
    <source>
        <strain evidence="1">NBRC 32176</strain>
    </source>
</reference>
<dbReference type="AlphaFoldDB" id="A0A9W6XFM0"/>
<evidence type="ECO:0000313" key="2">
    <source>
        <dbReference type="Proteomes" id="UP001165083"/>
    </source>
</evidence>
<evidence type="ECO:0000313" key="1">
    <source>
        <dbReference type="EMBL" id="GMF37487.1"/>
    </source>
</evidence>
<dbReference type="OrthoDB" id="140835at2759"/>
<sequence>MIPSRLEFESRYAPPDWDVGTERIRHYASGPVEAEVLLAANVLCIDENHYPKHRGKSKRAIGKIEKYYFNAEYYVVQDDNIHGSNVDGPRVRLVDMCSRFACLHLVDSVDLNAMLQGLPARKPPGRPSKKTIRLDRDGLRRSQYSVDALIKRLFDKSASVINWSILGTWTSTDDEGVEIERDYVGLVKAPFLYVTEMWSFLRLKP</sequence>
<dbReference type="Proteomes" id="UP001165083">
    <property type="component" value="Unassembled WGS sequence"/>
</dbReference>
<dbReference type="EMBL" id="BSXW01001535">
    <property type="protein sequence ID" value="GMF37487.1"/>
    <property type="molecule type" value="Genomic_DNA"/>
</dbReference>
<proteinExistence type="predicted"/>
<organism evidence="1 2">
    <name type="scientific">Phytophthora lilii</name>
    <dbReference type="NCBI Taxonomy" id="2077276"/>
    <lineage>
        <taxon>Eukaryota</taxon>
        <taxon>Sar</taxon>
        <taxon>Stramenopiles</taxon>
        <taxon>Oomycota</taxon>
        <taxon>Peronosporomycetes</taxon>
        <taxon>Peronosporales</taxon>
        <taxon>Peronosporaceae</taxon>
        <taxon>Phytophthora</taxon>
    </lineage>
</organism>
<keyword evidence="2" id="KW-1185">Reference proteome</keyword>
<gene>
    <name evidence="1" type="ORF">Plil01_001578100</name>
</gene>
<accession>A0A9W6XFM0</accession>
<comment type="caution">
    <text evidence="1">The sequence shown here is derived from an EMBL/GenBank/DDBJ whole genome shotgun (WGS) entry which is preliminary data.</text>
</comment>
<protein>
    <submittedName>
        <fullName evidence="1">Unnamed protein product</fullName>
    </submittedName>
</protein>